<gene>
    <name evidence="3" type="ORF">BON22_2289</name>
</gene>
<dbReference type="GO" id="GO:0005886">
    <property type="term" value="C:plasma membrane"/>
    <property type="evidence" value="ECO:0007669"/>
    <property type="project" value="TreeGrafter"/>
</dbReference>
<sequence length="777" mass="86726">MPLFQSKHQTLILQCYPSGRGFDKKPNSSELSYLLYYASTRRPKLEKVGRFLQKKNNSDIARGRTGNVPVTLDILDALMKKCPDDVNVFAENIVAVLDSVASSADLGLCQHAQPVYHTLCTTLNGELLTGDPTFVQAFVTMTKKFLKPTTPKHKANPVEWKTIALQSAASFGSSKFIQMGKGKEVLDDIVPLLISEIHKQYTEDNLLKKIASHTSEQHSLSRFNTAKSSKTVEAAESSPTPISTDELALKALKALFHTTSTSQITWCTRAVAVYLTAPNEKSDADWASAVVEMITNWVPVQLRFVVLSIMFKLLDKSGDYNRQLVLVHIIGRLLGSSVSLVGLSVLDHLRQLIEIQIYLIVHSSSANELILAYSDAIGSLATHIYYQDQIVDMVVELLIKLKEWLVKPHKKYAIVMKVLLDNIRKVLITAHEHATVQRAHVPLELFSDTFTLLAFHDNDLSDDDSFSIQRTYTDLLTKDLELEYQDRDVTSADANNLITGSSKSVINQLYEQLEKCAELPTGTNFDPLLNLLSLLTNKFGINTMVNAIPFLLEWQLTEDSAHDSAAVLRDNFGFTIVYFAAKTLQYGDILDQILSRIDYRKENGLWIISSTFPTQKSTTHPELILTKSQFERHLQENYPFRETILNTHYRYNNANTVQVSEAYEDDVHDVSMVSNSVSQTGSFANLHQPTAMFASDSNSIKSAPYSARSLMIGQLNVPKVQELRKAISGASLKVNGYGHVNGNGTAQSKQRTDARTLLQELSLSDDLEDQGSLTLRG</sequence>
<accession>A0A1V2L6H8</accession>
<comment type="caution">
    <text evidence="3">The sequence shown here is derived from an EMBL/GenBank/DDBJ whole genome shotgun (WGS) entry which is preliminary data.</text>
</comment>
<evidence type="ECO:0000313" key="4">
    <source>
        <dbReference type="Proteomes" id="UP000189513"/>
    </source>
</evidence>
<organism evidence="3 4">
    <name type="scientific">Cyberlindnera fabianii</name>
    <name type="common">Yeast</name>
    <name type="synonym">Hansenula fabianii</name>
    <dbReference type="NCBI Taxonomy" id="36022"/>
    <lineage>
        <taxon>Eukaryota</taxon>
        <taxon>Fungi</taxon>
        <taxon>Dikarya</taxon>
        <taxon>Ascomycota</taxon>
        <taxon>Saccharomycotina</taxon>
        <taxon>Saccharomycetes</taxon>
        <taxon>Phaffomycetales</taxon>
        <taxon>Phaffomycetaceae</taxon>
        <taxon>Cyberlindnera</taxon>
    </lineage>
</organism>
<dbReference type="Pfam" id="PF21072">
    <property type="entry name" value="EFR3"/>
    <property type="match status" value="1"/>
</dbReference>
<dbReference type="EMBL" id="MPUK01000004">
    <property type="protein sequence ID" value="ONH67517.1"/>
    <property type="molecule type" value="Genomic_DNA"/>
</dbReference>
<evidence type="ECO:0000256" key="1">
    <source>
        <dbReference type="ARBA" id="ARBA00010216"/>
    </source>
</evidence>
<evidence type="ECO:0000313" key="3">
    <source>
        <dbReference type="EMBL" id="ONH67517.1"/>
    </source>
</evidence>
<comment type="similarity">
    <text evidence="1">Belongs to the EFR3 family.</text>
</comment>
<protein>
    <recommendedName>
        <fullName evidence="2">Protein EFR3</fullName>
    </recommendedName>
</protein>
<proteinExistence type="inferred from homology"/>
<evidence type="ECO:0000256" key="2">
    <source>
        <dbReference type="ARBA" id="ARBA00017967"/>
    </source>
</evidence>
<keyword evidence="4" id="KW-1185">Reference proteome</keyword>
<dbReference type="PANTHER" id="PTHR47766">
    <property type="entry name" value="PROTEIN EFR3"/>
    <property type="match status" value="1"/>
</dbReference>
<dbReference type="VEuPathDB" id="FungiDB:BON22_2289"/>
<name>A0A1V2L6H8_CYBFA</name>
<dbReference type="STRING" id="36022.A0A1V2L6H8"/>
<dbReference type="InterPro" id="IPR049150">
    <property type="entry name" value="EFR3_HEAT-like_rpt"/>
</dbReference>
<dbReference type="InterPro" id="IPR039786">
    <property type="entry name" value="EFR3"/>
</dbReference>
<dbReference type="AlphaFoldDB" id="A0A1V2L6H8"/>
<dbReference type="PANTHER" id="PTHR47766:SF1">
    <property type="entry name" value="PROTEIN EFR3"/>
    <property type="match status" value="1"/>
</dbReference>
<dbReference type="Proteomes" id="UP000189513">
    <property type="component" value="Unassembled WGS sequence"/>
</dbReference>
<dbReference type="OMA" id="LQCYPAG"/>
<dbReference type="GO" id="GO:0072659">
    <property type="term" value="P:protein localization to plasma membrane"/>
    <property type="evidence" value="ECO:0007669"/>
    <property type="project" value="InterPro"/>
</dbReference>
<reference evidence="4" key="1">
    <citation type="journal article" date="2017" name="Genome Announc.">
        <title>Genome sequences of Cyberlindnera fabianii 65, Pichia kudriavzevii 129, and Saccharomyces cerevisiae 131 isolated from fermented masau fruits in Zimbabwe.</title>
        <authorList>
            <person name="van Rijswijck I.M.H."/>
            <person name="Derks M.F.L."/>
            <person name="Abee T."/>
            <person name="de Ridder D."/>
            <person name="Smid E.J."/>
        </authorList>
    </citation>
    <scope>NUCLEOTIDE SEQUENCE [LARGE SCALE GENOMIC DNA]</scope>
    <source>
        <strain evidence="4">65</strain>
    </source>
</reference>